<sequence length="42" mass="4372">GHDELDAIVAAYTAYLRGQGQAEAVGDPQEGVIYVPKAGGQR</sequence>
<organism evidence="1">
    <name type="scientific">marine sediment metagenome</name>
    <dbReference type="NCBI Taxonomy" id="412755"/>
    <lineage>
        <taxon>unclassified sequences</taxon>
        <taxon>metagenomes</taxon>
        <taxon>ecological metagenomes</taxon>
    </lineage>
</organism>
<reference evidence="1" key="1">
    <citation type="journal article" date="2014" name="Front. Microbiol.">
        <title>High frequency of phylogenetically diverse reductive dehalogenase-homologous genes in deep subseafloor sedimentary metagenomes.</title>
        <authorList>
            <person name="Kawai M."/>
            <person name="Futagami T."/>
            <person name="Toyoda A."/>
            <person name="Takaki Y."/>
            <person name="Nishi S."/>
            <person name="Hori S."/>
            <person name="Arai W."/>
            <person name="Tsubouchi T."/>
            <person name="Morono Y."/>
            <person name="Uchiyama I."/>
            <person name="Ito T."/>
            <person name="Fujiyama A."/>
            <person name="Inagaki F."/>
            <person name="Takami H."/>
        </authorList>
    </citation>
    <scope>NUCLEOTIDE SEQUENCE</scope>
    <source>
        <strain evidence="1">Expedition CK06-06</strain>
    </source>
</reference>
<proteinExistence type="predicted"/>
<comment type="caution">
    <text evidence="1">The sequence shown here is derived from an EMBL/GenBank/DDBJ whole genome shotgun (WGS) entry which is preliminary data.</text>
</comment>
<protein>
    <submittedName>
        <fullName evidence="1">Uncharacterized protein</fullName>
    </submittedName>
</protein>
<dbReference type="AlphaFoldDB" id="X0WPS7"/>
<accession>X0WPS7</accession>
<gene>
    <name evidence="1" type="ORF">S01H1_66734</name>
</gene>
<dbReference type="EMBL" id="BARS01044140">
    <property type="protein sequence ID" value="GAG32959.1"/>
    <property type="molecule type" value="Genomic_DNA"/>
</dbReference>
<name>X0WPS7_9ZZZZ</name>
<feature type="non-terminal residue" evidence="1">
    <location>
        <position position="1"/>
    </location>
</feature>
<evidence type="ECO:0000313" key="1">
    <source>
        <dbReference type="EMBL" id="GAG32959.1"/>
    </source>
</evidence>